<dbReference type="InterPro" id="IPR046357">
    <property type="entry name" value="PPIase_dom_sf"/>
</dbReference>
<dbReference type="PROSITE" id="PS51257">
    <property type="entry name" value="PROKAR_LIPOPROTEIN"/>
    <property type="match status" value="1"/>
</dbReference>
<evidence type="ECO:0000256" key="1">
    <source>
        <dbReference type="ARBA" id="ARBA00022729"/>
    </source>
</evidence>
<dbReference type="PROSITE" id="PS50198">
    <property type="entry name" value="PPIC_PPIASE_2"/>
    <property type="match status" value="1"/>
</dbReference>
<dbReference type="PANTHER" id="PTHR47637">
    <property type="entry name" value="CHAPERONE SURA"/>
    <property type="match status" value="1"/>
</dbReference>
<dbReference type="SUPFAM" id="SSF54534">
    <property type="entry name" value="FKBP-like"/>
    <property type="match status" value="1"/>
</dbReference>
<dbReference type="Gene3D" id="1.10.4030.10">
    <property type="entry name" value="Porin chaperone SurA, peptide-binding domain"/>
    <property type="match status" value="1"/>
</dbReference>
<sequence length="410" mass="44656">MKRLASFILTLALAGGSAGFFAGCDQTDGATGGTAEIAAKVNAVVIPLAKVNRRIEQTLKQQQPNAKLSDLSPIELAAAQLKALDALINEEILLQRAQREQIQVTDAEVDQAVKRQIADEGLSEEDYRKKLKEAGLTEEEFRTETRQALLVSKLQEKLKAKVPAPSDKEIEEFFNQNKEQFRLERGVSLGIIAVDPADNGLKNDAIGEAQAREKIAKIAERLKAGDDFATVARTVSEDIQTAQNSGDAGFFPEDILRQTFGEALAKRFFSMTEGQITEPIPGSNGRLYIFKLTGKRTEAIEPKLDNPEIRKRIVDLIRQQREQILVAALQASATNDARIENYLAQRILDNPVNFGSARPAGSALLPKSDTPAAGTSADQNTSPKPTDDKPAESRPATDKPSETKPAEGSR</sequence>
<evidence type="ECO:0000313" key="6">
    <source>
        <dbReference type="EMBL" id="QUV93998.1"/>
    </source>
</evidence>
<evidence type="ECO:0000313" key="7">
    <source>
        <dbReference type="Proteomes" id="UP000677668"/>
    </source>
</evidence>
<dbReference type="Gene3D" id="3.10.50.40">
    <property type="match status" value="1"/>
</dbReference>
<dbReference type="SUPFAM" id="SSF109998">
    <property type="entry name" value="Triger factor/SurA peptide-binding domain-like"/>
    <property type="match status" value="1"/>
</dbReference>
<feature type="signal peptide" evidence="4">
    <location>
        <begin position="1"/>
        <end position="22"/>
    </location>
</feature>
<dbReference type="RefSeq" id="WP_211422327.1">
    <property type="nucleotide sequence ID" value="NZ_CP072642.1"/>
</dbReference>
<feature type="domain" description="PpiC" evidence="5">
    <location>
        <begin position="184"/>
        <end position="293"/>
    </location>
</feature>
<feature type="compositionally biased region" description="Basic and acidic residues" evidence="3">
    <location>
        <begin position="385"/>
        <end position="410"/>
    </location>
</feature>
<name>A0ABX8AZ76_9BACT</name>
<gene>
    <name evidence="6" type="ORF">J8C05_00595</name>
</gene>
<evidence type="ECO:0000256" key="4">
    <source>
        <dbReference type="SAM" id="SignalP"/>
    </source>
</evidence>
<dbReference type="Pfam" id="PF13145">
    <property type="entry name" value="Rotamase_2"/>
    <property type="match status" value="1"/>
</dbReference>
<keyword evidence="2" id="KW-0697">Rotamase</keyword>
<dbReference type="PANTHER" id="PTHR47637:SF1">
    <property type="entry name" value="CHAPERONE SURA"/>
    <property type="match status" value="1"/>
</dbReference>
<evidence type="ECO:0000259" key="5">
    <source>
        <dbReference type="PROSITE" id="PS50198"/>
    </source>
</evidence>
<evidence type="ECO:0000256" key="3">
    <source>
        <dbReference type="SAM" id="MobiDB-lite"/>
    </source>
</evidence>
<dbReference type="InterPro" id="IPR050280">
    <property type="entry name" value="OMP_Chaperone_SurA"/>
</dbReference>
<evidence type="ECO:0000256" key="2">
    <source>
        <dbReference type="PROSITE-ProRule" id="PRU00278"/>
    </source>
</evidence>
<feature type="chain" id="PRO_5046759297" evidence="4">
    <location>
        <begin position="23"/>
        <end position="410"/>
    </location>
</feature>
<dbReference type="Pfam" id="PF13624">
    <property type="entry name" value="SurA_N_3"/>
    <property type="match status" value="1"/>
</dbReference>
<protein>
    <submittedName>
        <fullName evidence="6">SurA N-terminal domain-containing protein</fullName>
    </submittedName>
</protein>
<reference evidence="6 7" key="1">
    <citation type="submission" date="2021-03" db="EMBL/GenBank/DDBJ databases">
        <title>Genomic and phenotypic characterization of Chloracidobacterium isolates provides evidence for multiple species.</title>
        <authorList>
            <person name="Saini M.K."/>
            <person name="Costas A.M.G."/>
            <person name="Tank M."/>
            <person name="Bryant D.A."/>
        </authorList>
    </citation>
    <scope>NUCLEOTIDE SEQUENCE [LARGE SCALE GENOMIC DNA]</scope>
    <source>
        <strain evidence="6 7">N</strain>
    </source>
</reference>
<proteinExistence type="predicted"/>
<keyword evidence="2" id="KW-0413">Isomerase</keyword>
<keyword evidence="1 4" id="KW-0732">Signal</keyword>
<dbReference type="Proteomes" id="UP000677668">
    <property type="component" value="Chromosome 1"/>
</dbReference>
<feature type="region of interest" description="Disordered" evidence="3">
    <location>
        <begin position="359"/>
        <end position="410"/>
    </location>
</feature>
<dbReference type="InterPro" id="IPR000297">
    <property type="entry name" value="PPIase_PpiC"/>
</dbReference>
<dbReference type="InterPro" id="IPR027304">
    <property type="entry name" value="Trigger_fact/SurA_dom_sf"/>
</dbReference>
<dbReference type="EMBL" id="CP072642">
    <property type="protein sequence ID" value="QUV93998.1"/>
    <property type="molecule type" value="Genomic_DNA"/>
</dbReference>
<organism evidence="6 7">
    <name type="scientific">Chloracidobacterium sp. N</name>
    <dbReference type="NCBI Taxonomy" id="2821540"/>
    <lineage>
        <taxon>Bacteria</taxon>
        <taxon>Pseudomonadati</taxon>
        <taxon>Acidobacteriota</taxon>
        <taxon>Terriglobia</taxon>
        <taxon>Terriglobales</taxon>
        <taxon>Acidobacteriaceae</taxon>
        <taxon>Chloracidobacterium</taxon>
        <taxon>Chloracidobacterium aggregatum</taxon>
    </lineage>
</organism>
<accession>A0ABX8AZ76</accession>
<keyword evidence="7" id="KW-1185">Reference proteome</keyword>